<protein>
    <submittedName>
        <fullName evidence="1">Esterase family protein</fullName>
    </submittedName>
</protein>
<dbReference type="Pfam" id="PF00756">
    <property type="entry name" value="Esterase"/>
    <property type="match status" value="1"/>
</dbReference>
<dbReference type="InterPro" id="IPR029058">
    <property type="entry name" value="AB_hydrolase_fold"/>
</dbReference>
<reference evidence="1" key="1">
    <citation type="submission" date="2020-10" db="EMBL/GenBank/DDBJ databases">
        <authorList>
            <person name="Gilroy R."/>
        </authorList>
    </citation>
    <scope>NUCLEOTIDE SEQUENCE</scope>
    <source>
        <strain evidence="1">13766</strain>
    </source>
</reference>
<dbReference type="AlphaFoldDB" id="A0A9D1K6E8"/>
<accession>A0A9D1K6E8</accession>
<dbReference type="SUPFAM" id="SSF53474">
    <property type="entry name" value="alpha/beta-Hydrolases"/>
    <property type="match status" value="1"/>
</dbReference>
<dbReference type="InterPro" id="IPR050583">
    <property type="entry name" value="Mycobacterial_A85_antigen"/>
</dbReference>
<gene>
    <name evidence="1" type="ORF">IAA84_10720</name>
</gene>
<dbReference type="PANTHER" id="PTHR48098:SF1">
    <property type="entry name" value="DIACYLGLYCEROL ACYLTRANSFERASE_MYCOLYLTRANSFERASE AG85A"/>
    <property type="match status" value="1"/>
</dbReference>
<proteinExistence type="predicted"/>
<comment type="caution">
    <text evidence="1">The sequence shown here is derived from an EMBL/GenBank/DDBJ whole genome shotgun (WGS) entry which is preliminary data.</text>
</comment>
<dbReference type="Gene3D" id="3.40.50.1820">
    <property type="entry name" value="alpha/beta hydrolase"/>
    <property type="match status" value="1"/>
</dbReference>
<dbReference type="GO" id="GO:0016747">
    <property type="term" value="F:acyltransferase activity, transferring groups other than amino-acyl groups"/>
    <property type="evidence" value="ECO:0007669"/>
    <property type="project" value="TreeGrafter"/>
</dbReference>
<dbReference type="InterPro" id="IPR000801">
    <property type="entry name" value="Esterase-like"/>
</dbReference>
<organism evidence="1 2">
    <name type="scientific">Candidatus Alectryocaccomicrobium excrementavium</name>
    <dbReference type="NCBI Taxonomy" id="2840668"/>
    <lineage>
        <taxon>Bacteria</taxon>
        <taxon>Bacillati</taxon>
        <taxon>Bacillota</taxon>
        <taxon>Clostridia</taxon>
        <taxon>Candidatus Alectryocaccomicrobium</taxon>
    </lineage>
</organism>
<evidence type="ECO:0000313" key="1">
    <source>
        <dbReference type="EMBL" id="HIS93479.1"/>
    </source>
</evidence>
<dbReference type="Proteomes" id="UP000824140">
    <property type="component" value="Unassembled WGS sequence"/>
</dbReference>
<name>A0A9D1K6E8_9FIRM</name>
<dbReference type="EMBL" id="DVJN01000205">
    <property type="protein sequence ID" value="HIS93479.1"/>
    <property type="molecule type" value="Genomic_DNA"/>
</dbReference>
<sequence length="247" mass="27913">MVLIHAGYFSHELGMCMQSDVLLPQSEGPHRVLWLLHGASDDETAWQRRTSIERYVEGTGLAVVMPCGHLSSYVNMAHGGKYFSYIADELPTIMRGFFSLSDKREDNFIAGLSMGGAGALRIGIARPENYCAIGCFSASVDNRRRDMPGRTSRRYGLTYGDAPIEGTEKDTRGNVHKLLQSGKPVPRIYHACGSEDFLLENARETRAFFESLEGNPFDYQYEEMPGAHTWDFWDARIQDFLRYIHVK</sequence>
<evidence type="ECO:0000313" key="2">
    <source>
        <dbReference type="Proteomes" id="UP000824140"/>
    </source>
</evidence>
<dbReference type="PANTHER" id="PTHR48098">
    <property type="entry name" value="ENTEROCHELIN ESTERASE-RELATED"/>
    <property type="match status" value="1"/>
</dbReference>
<reference evidence="1" key="2">
    <citation type="journal article" date="2021" name="PeerJ">
        <title>Extensive microbial diversity within the chicken gut microbiome revealed by metagenomics and culture.</title>
        <authorList>
            <person name="Gilroy R."/>
            <person name="Ravi A."/>
            <person name="Getino M."/>
            <person name="Pursley I."/>
            <person name="Horton D.L."/>
            <person name="Alikhan N.F."/>
            <person name="Baker D."/>
            <person name="Gharbi K."/>
            <person name="Hall N."/>
            <person name="Watson M."/>
            <person name="Adriaenssens E.M."/>
            <person name="Foster-Nyarko E."/>
            <person name="Jarju S."/>
            <person name="Secka A."/>
            <person name="Antonio M."/>
            <person name="Oren A."/>
            <person name="Chaudhuri R.R."/>
            <person name="La Ragione R."/>
            <person name="Hildebrand F."/>
            <person name="Pallen M.J."/>
        </authorList>
    </citation>
    <scope>NUCLEOTIDE SEQUENCE</scope>
    <source>
        <strain evidence="1">13766</strain>
    </source>
</reference>